<evidence type="ECO:0000313" key="2">
    <source>
        <dbReference type="Proteomes" id="UP000015102"/>
    </source>
</evidence>
<evidence type="ECO:0000313" key="1">
    <source>
        <dbReference type="EnsemblMetazoa" id="MESCA009759-PA"/>
    </source>
</evidence>
<dbReference type="EnsemblMetazoa" id="MESCA009759-RA">
    <property type="protein sequence ID" value="MESCA009759-PA"/>
    <property type="gene ID" value="MESCA009759"/>
</dbReference>
<dbReference type="HOGENOM" id="CLU_2504273_0_0_1"/>
<keyword evidence="2" id="KW-1185">Reference proteome</keyword>
<dbReference type="EMBL" id="CAQQ02377929">
    <property type="status" value="NOT_ANNOTATED_CDS"/>
    <property type="molecule type" value="Genomic_DNA"/>
</dbReference>
<accession>T1H0S2</accession>
<sequence length="86" mass="10231">FREKIPSDNLRTDLRKRGVENKVQPRAEAIVSKTKTLSKRSELKRQVILFESRKTCLLEMYSPQIQLEIEDLVVRKIDGLSWWRTM</sequence>
<protein>
    <submittedName>
        <fullName evidence="1">Uncharacterized protein</fullName>
    </submittedName>
</protein>
<reference evidence="2" key="1">
    <citation type="submission" date="2013-02" db="EMBL/GenBank/DDBJ databases">
        <authorList>
            <person name="Hughes D."/>
        </authorList>
    </citation>
    <scope>NUCLEOTIDE SEQUENCE</scope>
    <source>
        <strain>Durham</strain>
        <strain evidence="2">NC isolate 2 -- Noor lab</strain>
    </source>
</reference>
<dbReference type="AlphaFoldDB" id="T1H0S2"/>
<name>T1H0S2_MEGSC</name>
<organism evidence="1 2">
    <name type="scientific">Megaselia scalaris</name>
    <name type="common">Humpbacked fly</name>
    <name type="synonym">Phora scalaris</name>
    <dbReference type="NCBI Taxonomy" id="36166"/>
    <lineage>
        <taxon>Eukaryota</taxon>
        <taxon>Metazoa</taxon>
        <taxon>Ecdysozoa</taxon>
        <taxon>Arthropoda</taxon>
        <taxon>Hexapoda</taxon>
        <taxon>Insecta</taxon>
        <taxon>Pterygota</taxon>
        <taxon>Neoptera</taxon>
        <taxon>Endopterygota</taxon>
        <taxon>Diptera</taxon>
        <taxon>Brachycera</taxon>
        <taxon>Muscomorpha</taxon>
        <taxon>Platypezoidea</taxon>
        <taxon>Phoridae</taxon>
        <taxon>Megaseliini</taxon>
        <taxon>Megaselia</taxon>
    </lineage>
</organism>
<dbReference type="Proteomes" id="UP000015102">
    <property type="component" value="Unassembled WGS sequence"/>
</dbReference>
<reference evidence="1" key="2">
    <citation type="submission" date="2015-06" db="UniProtKB">
        <authorList>
            <consortium name="EnsemblMetazoa"/>
        </authorList>
    </citation>
    <scope>IDENTIFICATION</scope>
</reference>
<proteinExistence type="predicted"/>